<reference evidence="1" key="1">
    <citation type="submission" date="2024-07" db="EMBL/GenBank/DDBJ databases">
        <title>Halotolerant mesophilic bacterium Ornithinibacillus sp. 4-3, sp. nov., isolated from soil.</title>
        <authorList>
            <person name="Sidarenka A.V."/>
            <person name="Guliayeva D.E."/>
            <person name="Leanovich S.I."/>
            <person name="Hileuskaya K.S."/>
            <person name="Akhremchuk A.E."/>
            <person name="Sikolenko M.A."/>
            <person name="Valentovich L.N."/>
        </authorList>
    </citation>
    <scope>NUCLEOTIDE SEQUENCE</scope>
    <source>
        <strain evidence="1">4-3</strain>
    </source>
</reference>
<dbReference type="SUPFAM" id="SSF109854">
    <property type="entry name" value="DinB/YfiT-like putative metalloenzymes"/>
    <property type="match status" value="1"/>
</dbReference>
<name>A0AB39HRZ1_9BACI</name>
<evidence type="ECO:0000313" key="1">
    <source>
        <dbReference type="EMBL" id="XDK33918.1"/>
    </source>
</evidence>
<proteinExistence type="predicted"/>
<dbReference type="EMBL" id="CP162599">
    <property type="protein sequence ID" value="XDK33918.1"/>
    <property type="molecule type" value="Genomic_DNA"/>
</dbReference>
<protein>
    <submittedName>
        <fullName evidence="1">DUF1572 family protein</fullName>
    </submittedName>
</protein>
<gene>
    <name evidence="1" type="ORF">AB4Y30_06080</name>
</gene>
<dbReference type="RefSeq" id="WP_368654596.1">
    <property type="nucleotide sequence ID" value="NZ_CP162599.1"/>
</dbReference>
<dbReference type="InterPro" id="IPR011466">
    <property type="entry name" value="DUF1572"/>
</dbReference>
<sequence>MKLETNLSKSLIEKFDLLKKRCLLVIEQLNENELVWQPNNESNSIANLSLHIRETVRYRVESLYSEIVVERERNNEFETGLILSKTEIVTHVTESFVILKKLVQDLSEEELLEKPYLNNNTLSHSAMNKDATVLDVCLQMLAHLSEHVGQIFYIVKLIKSDQYITTTFPKKR</sequence>
<dbReference type="InterPro" id="IPR034660">
    <property type="entry name" value="DinB/YfiT-like"/>
</dbReference>
<organism evidence="1">
    <name type="scientific">Ornithinibacillus sp. 4-3</name>
    <dbReference type="NCBI Taxonomy" id="3231488"/>
    <lineage>
        <taxon>Bacteria</taxon>
        <taxon>Bacillati</taxon>
        <taxon>Bacillota</taxon>
        <taxon>Bacilli</taxon>
        <taxon>Bacillales</taxon>
        <taxon>Bacillaceae</taxon>
        <taxon>Ornithinibacillus</taxon>
    </lineage>
</organism>
<dbReference type="Gene3D" id="1.20.120.450">
    <property type="entry name" value="dinb family like domain"/>
    <property type="match status" value="1"/>
</dbReference>
<dbReference type="Pfam" id="PF07609">
    <property type="entry name" value="DUF1572"/>
    <property type="match status" value="1"/>
</dbReference>
<dbReference type="AlphaFoldDB" id="A0AB39HRZ1"/>
<accession>A0AB39HRZ1</accession>